<dbReference type="InterPro" id="IPR013876">
    <property type="entry name" value="TFIIH_BTF_p62_N"/>
</dbReference>
<proteinExistence type="inferred from homology"/>
<dbReference type="InterPro" id="IPR035925">
    <property type="entry name" value="BSD_dom_sf"/>
</dbReference>
<name>A0AAJ0D0F7_9HYPO</name>
<dbReference type="PROSITE" id="PS50858">
    <property type="entry name" value="BSD"/>
    <property type="match status" value="1"/>
</dbReference>
<evidence type="ECO:0000256" key="1">
    <source>
        <dbReference type="ARBA" id="ARBA00004123"/>
    </source>
</evidence>
<dbReference type="Gene3D" id="2.30.29.30">
    <property type="entry name" value="Pleckstrin-homology domain (PH domain)/Phosphotyrosine-binding domain (PTB)"/>
    <property type="match status" value="2"/>
</dbReference>
<dbReference type="GO" id="GO:0000439">
    <property type="term" value="C:transcription factor TFIIH core complex"/>
    <property type="evidence" value="ECO:0007669"/>
    <property type="project" value="InterPro"/>
</dbReference>
<dbReference type="Pfam" id="PF03909">
    <property type="entry name" value="BSD"/>
    <property type="match status" value="2"/>
</dbReference>
<evidence type="ECO:0000256" key="5">
    <source>
        <dbReference type="ARBA" id="ARBA00023163"/>
    </source>
</evidence>
<evidence type="ECO:0000259" key="7">
    <source>
        <dbReference type="PROSITE" id="PS50858"/>
    </source>
</evidence>
<keyword evidence="4" id="KW-0805">Transcription regulation</keyword>
<reference evidence="8" key="1">
    <citation type="submission" date="2023-06" db="EMBL/GenBank/DDBJ databases">
        <title>Conoideocrella luteorostrata (Hypocreales: Clavicipitaceae), a potential biocontrol fungus for elongate hemlock scale in United States Christmas tree production areas.</title>
        <authorList>
            <person name="Barrett H."/>
            <person name="Lovett B."/>
            <person name="Macias A.M."/>
            <person name="Stajich J.E."/>
            <person name="Kasson M.T."/>
        </authorList>
    </citation>
    <scope>NUCLEOTIDE SEQUENCE</scope>
    <source>
        <strain evidence="8">ARSEF 14590</strain>
    </source>
</reference>
<dbReference type="GO" id="GO:0006289">
    <property type="term" value="P:nucleotide-excision repair"/>
    <property type="evidence" value="ECO:0007669"/>
    <property type="project" value="InterPro"/>
</dbReference>
<comment type="subcellular location">
    <subcellularLocation>
        <location evidence="1">Nucleus</location>
    </subcellularLocation>
</comment>
<evidence type="ECO:0000256" key="3">
    <source>
        <dbReference type="ARBA" id="ARBA00022737"/>
    </source>
</evidence>
<keyword evidence="3" id="KW-0677">Repeat</keyword>
<dbReference type="Proteomes" id="UP001251528">
    <property type="component" value="Unassembled WGS sequence"/>
</dbReference>
<dbReference type="SUPFAM" id="SSF50729">
    <property type="entry name" value="PH domain-like"/>
    <property type="match status" value="1"/>
</dbReference>
<comment type="caution">
    <text evidence="8">The sequence shown here is derived from an EMBL/GenBank/DDBJ whole genome shotgun (WGS) entry which is preliminary data.</text>
</comment>
<evidence type="ECO:0000256" key="4">
    <source>
        <dbReference type="ARBA" id="ARBA00023015"/>
    </source>
</evidence>
<keyword evidence="6" id="KW-0539">Nucleus</keyword>
<gene>
    <name evidence="8" type="primary">TFB1</name>
    <name evidence="8" type="ORF">QQS21_001128</name>
</gene>
<comment type="similarity">
    <text evidence="2">Belongs to the TFB1 family.</text>
</comment>
<keyword evidence="9" id="KW-1185">Reference proteome</keyword>
<protein>
    <submittedName>
        <fullName evidence="8">RNA polymerase II transcription factor B subunit 1</fullName>
    </submittedName>
</protein>
<sequence length="662" mass="73141">MATPAGRTSFKKKDGILTLTSDHQIVTWTPSSGGPPTVSLPVANITSKVVHIHFLRLQLIGDISKSDLQQTPETAAKVMLKIFQKSDSGVDPATYLFHFNTSEAKEEAKAVKDILSKILADARSGDVNAPRPNAGTSTAGVGTASGSMAFVNAVNSQLMSSGRWFDDNQLKNDIELQQSLMRKHRSLHQTYVEAISMKPESISGAAFNTQFWSTRTNLLRAHAIEINQTKGAYNVLSTVKPRTVDGELKLNITVEQVQMIFAQHPLVKRIYNENVPKLSEAEFWSRFFLSRLSKKLRGERIAGNDGQDLLFDKYDVSENTQGLQSKIMAQSIPHIIDLEANEENQGGFRSGNAKDVEMRPRANIPIVKTLNSLSEKIMANVSPSDSHDDGADRDNWAELALRDLRDDAADQRIMLNVKEQNKFFSKQEAAPSMNSHIFAAQKPREVLAKVGDSLKGFGQDSSGGASLQAAIAFEDETDSDDEEGHKPMQVGSRSAIKVAEQEILNGVLQQRAQQFGHSGDATTPMGLPQSIAEKCALTHATSIEFLHQFWTAFLSGDPDRAAELQYLAESLNRSAARIYAVADDANQERDNVIRKRKQEIRDHYERTGKKIRWKPDMVGGGRDAVTKLMQPVLDALEKGRDDYSRALAAEKMQISTEAKYSS</sequence>
<feature type="domain" description="BSD" evidence="7">
    <location>
        <begin position="244"/>
        <end position="295"/>
    </location>
</feature>
<accession>A0AAJ0D0F7</accession>
<dbReference type="EMBL" id="JASWJB010000011">
    <property type="protein sequence ID" value="KAK2612848.1"/>
    <property type="molecule type" value="Genomic_DNA"/>
</dbReference>
<dbReference type="Pfam" id="PF08567">
    <property type="entry name" value="PH_TFIIH"/>
    <property type="match status" value="2"/>
</dbReference>
<dbReference type="CDD" id="cd13229">
    <property type="entry name" value="PH_TFIIH"/>
    <property type="match status" value="1"/>
</dbReference>
<organism evidence="8 9">
    <name type="scientific">Conoideocrella luteorostrata</name>
    <dbReference type="NCBI Taxonomy" id="1105319"/>
    <lineage>
        <taxon>Eukaryota</taxon>
        <taxon>Fungi</taxon>
        <taxon>Dikarya</taxon>
        <taxon>Ascomycota</taxon>
        <taxon>Pezizomycotina</taxon>
        <taxon>Sordariomycetes</taxon>
        <taxon>Hypocreomycetidae</taxon>
        <taxon>Hypocreales</taxon>
        <taxon>Clavicipitaceae</taxon>
        <taxon>Conoideocrella</taxon>
    </lineage>
</organism>
<dbReference type="GO" id="GO:0006351">
    <property type="term" value="P:DNA-templated transcription"/>
    <property type="evidence" value="ECO:0007669"/>
    <property type="project" value="InterPro"/>
</dbReference>
<dbReference type="InterPro" id="IPR011993">
    <property type="entry name" value="PH-like_dom_sf"/>
</dbReference>
<dbReference type="AlphaFoldDB" id="A0AAJ0D0F7"/>
<dbReference type="SMART" id="SM00751">
    <property type="entry name" value="BSD"/>
    <property type="match status" value="2"/>
</dbReference>
<evidence type="ECO:0000313" key="9">
    <source>
        <dbReference type="Proteomes" id="UP001251528"/>
    </source>
</evidence>
<evidence type="ECO:0000313" key="8">
    <source>
        <dbReference type="EMBL" id="KAK2612848.1"/>
    </source>
</evidence>
<dbReference type="PANTHER" id="PTHR12856">
    <property type="entry name" value="TRANSCRIPTION INITIATION FACTOR IIH-RELATED"/>
    <property type="match status" value="1"/>
</dbReference>
<dbReference type="InterPro" id="IPR005607">
    <property type="entry name" value="BSD_dom"/>
</dbReference>
<dbReference type="InterPro" id="IPR027079">
    <property type="entry name" value="Tfb1/GTF2H1"/>
</dbReference>
<evidence type="ECO:0000256" key="2">
    <source>
        <dbReference type="ARBA" id="ARBA00009448"/>
    </source>
</evidence>
<evidence type="ECO:0000256" key="6">
    <source>
        <dbReference type="ARBA" id="ARBA00023242"/>
    </source>
</evidence>
<dbReference type="SUPFAM" id="SSF140383">
    <property type="entry name" value="BSD domain-like"/>
    <property type="match status" value="1"/>
</dbReference>
<keyword evidence="5" id="KW-0804">Transcription</keyword>